<protein>
    <submittedName>
        <fullName evidence="2">Uncharacterized protein</fullName>
    </submittedName>
</protein>
<feature type="compositionally biased region" description="Basic residues" evidence="1">
    <location>
        <begin position="87"/>
        <end position="111"/>
    </location>
</feature>
<dbReference type="AlphaFoldDB" id="A0A2T5JUM9"/>
<feature type="region of interest" description="Disordered" evidence="1">
    <location>
        <begin position="19"/>
        <end position="114"/>
    </location>
</feature>
<dbReference type="EMBL" id="QAOT01000019">
    <property type="protein sequence ID" value="PTR13865.1"/>
    <property type="molecule type" value="Genomic_DNA"/>
</dbReference>
<gene>
    <name evidence="2" type="ORF">C8J28_11930</name>
</gene>
<keyword evidence="3" id="KW-1185">Reference proteome</keyword>
<organism evidence="2 3">
    <name type="scientific">Cereibacter azotoformans</name>
    <dbReference type="NCBI Taxonomy" id="43057"/>
    <lineage>
        <taxon>Bacteria</taxon>
        <taxon>Pseudomonadati</taxon>
        <taxon>Pseudomonadota</taxon>
        <taxon>Alphaproteobacteria</taxon>
        <taxon>Rhodobacterales</taxon>
        <taxon>Paracoccaceae</taxon>
        <taxon>Cereibacter</taxon>
    </lineage>
</organism>
<feature type="compositionally biased region" description="Low complexity" evidence="1">
    <location>
        <begin position="129"/>
        <end position="152"/>
    </location>
</feature>
<accession>A0A2T5JUM9</accession>
<feature type="compositionally biased region" description="Basic and acidic residues" evidence="1">
    <location>
        <begin position="173"/>
        <end position="184"/>
    </location>
</feature>
<sequence>MDGRPMAARFACRVSMGYRSAATAKGRAVTFRQWPPADSRPQTPPRSRARAGWPFTPTRRRAPRRRADATGGPACRHSRRSPEPRRRQSPWRRRPSRARRASRISKPHGDRHHQLAAQVQIERCHIGMRAGSAGPPRPRAGAGPRGRTGPARRPAPAPRRPSAQGRRPRRGSVRRDGPPHDPNRRTTVPPPWTLIVCPLTQEAAGEQSQSMALAMSCGRPGCPIRLSGCIIRSCISGVIPALA</sequence>
<feature type="region of interest" description="Disordered" evidence="1">
    <location>
        <begin position="128"/>
        <end position="191"/>
    </location>
</feature>
<name>A0A2T5JUM9_9RHOB</name>
<evidence type="ECO:0000256" key="1">
    <source>
        <dbReference type="SAM" id="MobiDB-lite"/>
    </source>
</evidence>
<evidence type="ECO:0000313" key="2">
    <source>
        <dbReference type="EMBL" id="PTR13865.1"/>
    </source>
</evidence>
<comment type="caution">
    <text evidence="2">The sequence shown here is derived from an EMBL/GenBank/DDBJ whole genome shotgun (WGS) entry which is preliminary data.</text>
</comment>
<dbReference type="Proteomes" id="UP000244060">
    <property type="component" value="Unassembled WGS sequence"/>
</dbReference>
<proteinExistence type="predicted"/>
<evidence type="ECO:0000313" key="3">
    <source>
        <dbReference type="Proteomes" id="UP000244060"/>
    </source>
</evidence>
<reference evidence="2 3" key="1">
    <citation type="submission" date="2018-04" db="EMBL/GenBank/DDBJ databases">
        <title>Genomic Encyclopedia of Type Strains, Phase III (KMG-III): the genomes of soil and plant-associated and newly described type strains.</title>
        <authorList>
            <person name="Whitman W."/>
        </authorList>
    </citation>
    <scope>NUCLEOTIDE SEQUENCE [LARGE SCALE GENOMIC DNA]</scope>
    <source>
        <strain evidence="2 3">KA25</strain>
    </source>
</reference>